<protein>
    <recommendedName>
        <fullName evidence="2">BZIP domain-containing protein</fullName>
    </recommendedName>
</protein>
<gene>
    <name evidence="3" type="ORF">MYCIT1_LOCUS27600</name>
</gene>
<dbReference type="InterPro" id="IPR004827">
    <property type="entry name" value="bZIP"/>
</dbReference>
<feature type="region of interest" description="Disordered" evidence="1">
    <location>
        <begin position="102"/>
        <end position="121"/>
    </location>
</feature>
<feature type="region of interest" description="Disordered" evidence="1">
    <location>
        <begin position="1"/>
        <end position="27"/>
    </location>
</feature>
<dbReference type="EMBL" id="CAVNYO010000421">
    <property type="protein sequence ID" value="CAK5278315.1"/>
    <property type="molecule type" value="Genomic_DNA"/>
</dbReference>
<comment type="caution">
    <text evidence="3">The sequence shown here is derived from an EMBL/GenBank/DDBJ whole genome shotgun (WGS) entry which is preliminary data.</text>
</comment>
<proteinExistence type="predicted"/>
<dbReference type="PROSITE" id="PS00036">
    <property type="entry name" value="BZIP_BASIC"/>
    <property type="match status" value="1"/>
</dbReference>
<evidence type="ECO:0000313" key="4">
    <source>
        <dbReference type="Proteomes" id="UP001295794"/>
    </source>
</evidence>
<feature type="region of interest" description="Disordered" evidence="1">
    <location>
        <begin position="138"/>
        <end position="310"/>
    </location>
</feature>
<accession>A0AAD2HNR7</accession>
<evidence type="ECO:0000256" key="1">
    <source>
        <dbReference type="SAM" id="MobiDB-lite"/>
    </source>
</evidence>
<keyword evidence="4" id="KW-1185">Reference proteome</keyword>
<reference evidence="3" key="1">
    <citation type="submission" date="2023-11" db="EMBL/GenBank/DDBJ databases">
        <authorList>
            <person name="De Vega J J."/>
            <person name="De Vega J J."/>
        </authorList>
    </citation>
    <scope>NUCLEOTIDE SEQUENCE</scope>
</reference>
<name>A0AAD2HNR7_9AGAR</name>
<dbReference type="Gene3D" id="1.20.5.170">
    <property type="match status" value="1"/>
</dbReference>
<dbReference type="Proteomes" id="UP001295794">
    <property type="component" value="Unassembled WGS sequence"/>
</dbReference>
<organism evidence="3 4">
    <name type="scientific">Mycena citricolor</name>
    <dbReference type="NCBI Taxonomy" id="2018698"/>
    <lineage>
        <taxon>Eukaryota</taxon>
        <taxon>Fungi</taxon>
        <taxon>Dikarya</taxon>
        <taxon>Basidiomycota</taxon>
        <taxon>Agaricomycotina</taxon>
        <taxon>Agaricomycetes</taxon>
        <taxon>Agaricomycetidae</taxon>
        <taxon>Agaricales</taxon>
        <taxon>Marasmiineae</taxon>
        <taxon>Mycenaceae</taxon>
        <taxon>Mycena</taxon>
    </lineage>
</organism>
<feature type="compositionally biased region" description="Pro residues" evidence="1">
    <location>
        <begin position="190"/>
        <end position="205"/>
    </location>
</feature>
<dbReference type="AlphaFoldDB" id="A0AAD2HNR7"/>
<feature type="compositionally biased region" description="Basic and acidic residues" evidence="1">
    <location>
        <begin position="301"/>
        <end position="310"/>
    </location>
</feature>
<feature type="compositionally biased region" description="Low complexity" evidence="1">
    <location>
        <begin position="208"/>
        <end position="226"/>
    </location>
</feature>
<dbReference type="CDD" id="cd14686">
    <property type="entry name" value="bZIP"/>
    <property type="match status" value="1"/>
</dbReference>
<feature type="compositionally biased region" description="Low complexity" evidence="1">
    <location>
        <begin position="148"/>
        <end position="163"/>
    </location>
</feature>
<sequence length="310" mass="33639">MSSLTGSAERPERSRNAKAQARHRAKRKAYIEQLEQTVTKLQTALGASGDQLTAIPPPLARIRDLEQENDRLLKENEALHRMLQEANGGRPISMELGARRASPLGSFNDSRNACDRDYKRRKMETSNVDDYILNSYGTHSRAHSHSPPSIGLSRHSPSSSSHTPDPHSRPPPLSIPHHFHHGPTNHGPASAPPPLYGLGGPPPAFQMPHTPSGSSSTSSPPFSPATMHPTANSPVAHRPPPHTLTSYPSANGTGGAGYVSVKAEDDYPPPSHHSGHFSGSLPSFAQTLPDHAMENGSSWHYHPERTQLHR</sequence>
<dbReference type="GO" id="GO:0003700">
    <property type="term" value="F:DNA-binding transcription factor activity"/>
    <property type="evidence" value="ECO:0007669"/>
    <property type="project" value="InterPro"/>
</dbReference>
<evidence type="ECO:0000313" key="3">
    <source>
        <dbReference type="EMBL" id="CAK5278315.1"/>
    </source>
</evidence>
<evidence type="ECO:0000259" key="2">
    <source>
        <dbReference type="PROSITE" id="PS00036"/>
    </source>
</evidence>
<feature type="domain" description="BZIP" evidence="2">
    <location>
        <begin position="13"/>
        <end position="26"/>
    </location>
</feature>